<comment type="subcellular location">
    <subcellularLocation>
        <location evidence="10 11">Cytoplasm</location>
    </subcellularLocation>
</comment>
<evidence type="ECO:0000256" key="11">
    <source>
        <dbReference type="RuleBase" id="RU000542"/>
    </source>
</evidence>
<dbReference type="EC" id="2.5.1.6" evidence="10"/>
<dbReference type="SUPFAM" id="SSF55973">
    <property type="entry name" value="S-adenosylmethionine synthetase"/>
    <property type="match status" value="3"/>
</dbReference>
<name>A0A9Q8TY49_9GAMM</name>
<evidence type="ECO:0000313" key="16">
    <source>
        <dbReference type="EMBL" id="URQ62961.1"/>
    </source>
</evidence>
<feature type="binding site" description="in other chain" evidence="10">
    <location>
        <position position="266"/>
    </location>
    <ligand>
        <name>L-methionine</name>
        <dbReference type="ChEBI" id="CHEBI:57844"/>
        <note>ligand shared between two neighboring subunits</note>
    </ligand>
</feature>
<feature type="binding site" evidence="10">
    <location>
        <position position="235"/>
    </location>
    <ligand>
        <name>L-methionine</name>
        <dbReference type="ChEBI" id="CHEBI:57844"/>
        <note>ligand shared between two neighboring subunits</note>
    </ligand>
</feature>
<evidence type="ECO:0000256" key="6">
    <source>
        <dbReference type="ARBA" id="ARBA00022741"/>
    </source>
</evidence>
<evidence type="ECO:0000259" key="15">
    <source>
        <dbReference type="Pfam" id="PF02773"/>
    </source>
</evidence>
<evidence type="ECO:0000259" key="13">
    <source>
        <dbReference type="Pfam" id="PF00438"/>
    </source>
</evidence>
<feature type="binding site" description="in other chain" evidence="10">
    <location>
        <begin position="241"/>
        <end position="242"/>
    </location>
    <ligand>
        <name>ATP</name>
        <dbReference type="ChEBI" id="CHEBI:30616"/>
        <note>ligand shared between two neighboring subunits</note>
    </ligand>
</feature>
<dbReference type="InterPro" id="IPR022636">
    <property type="entry name" value="S-AdoMet_synthetase_sfam"/>
</dbReference>
<feature type="region of interest" description="Flexible loop" evidence="10">
    <location>
        <begin position="98"/>
        <end position="108"/>
    </location>
</feature>
<evidence type="ECO:0000313" key="17">
    <source>
        <dbReference type="Proteomes" id="UP001056381"/>
    </source>
</evidence>
<dbReference type="PANTHER" id="PTHR11964">
    <property type="entry name" value="S-ADENOSYLMETHIONINE SYNTHETASE"/>
    <property type="match status" value="1"/>
</dbReference>
<evidence type="ECO:0000256" key="12">
    <source>
        <dbReference type="RuleBase" id="RU004462"/>
    </source>
</evidence>
<feature type="domain" description="S-adenosylmethionine synthetase N-terminal" evidence="13">
    <location>
        <begin position="3"/>
        <end position="99"/>
    </location>
</feature>
<protein>
    <recommendedName>
        <fullName evidence="10">S-adenosylmethionine synthase</fullName>
        <shortName evidence="10">AdoMet synthase</shortName>
        <ecNumber evidence="10">2.5.1.6</ecNumber>
    </recommendedName>
    <alternativeName>
        <fullName evidence="10">MAT</fullName>
    </alternativeName>
    <alternativeName>
        <fullName evidence="10">Methionine adenosyltransferase</fullName>
    </alternativeName>
</protein>
<dbReference type="InterPro" id="IPR022629">
    <property type="entry name" value="S-AdoMet_synt_central"/>
</dbReference>
<comment type="function">
    <text evidence="10">Catalyzes the formation of S-adenosylmethionine (AdoMet) from methionine and ATP. The overall synthetic reaction is composed of two sequential steps, AdoMet formation and the subsequent tripolyphosphate hydrolysis which occurs prior to release of AdoMet from the enzyme.</text>
</comment>
<comment type="catalytic activity">
    <reaction evidence="10">
        <text>L-methionine + ATP + H2O = S-adenosyl-L-methionine + phosphate + diphosphate</text>
        <dbReference type="Rhea" id="RHEA:21080"/>
        <dbReference type="ChEBI" id="CHEBI:15377"/>
        <dbReference type="ChEBI" id="CHEBI:30616"/>
        <dbReference type="ChEBI" id="CHEBI:33019"/>
        <dbReference type="ChEBI" id="CHEBI:43474"/>
        <dbReference type="ChEBI" id="CHEBI:57844"/>
        <dbReference type="ChEBI" id="CHEBI:59789"/>
        <dbReference type="EC" id="2.5.1.6"/>
    </reaction>
</comment>
<feature type="domain" description="S-adenosylmethionine synthetase C-terminal" evidence="15">
    <location>
        <begin position="229"/>
        <end position="368"/>
    </location>
</feature>
<feature type="binding site" description="in other chain" evidence="10">
    <location>
        <position position="98"/>
    </location>
    <ligand>
        <name>L-methionine</name>
        <dbReference type="ChEBI" id="CHEBI:57844"/>
        <note>ligand shared between two neighboring subunits</note>
    </ligand>
</feature>
<evidence type="ECO:0000256" key="4">
    <source>
        <dbReference type="ARBA" id="ARBA00022679"/>
    </source>
</evidence>
<feature type="domain" description="S-adenosylmethionine synthetase central" evidence="14">
    <location>
        <begin position="113"/>
        <end position="227"/>
    </location>
</feature>
<feature type="binding site" description="in other chain" evidence="10">
    <location>
        <position position="14"/>
    </location>
    <ligand>
        <name>ATP</name>
        <dbReference type="ChEBI" id="CHEBI:30616"/>
        <note>ligand shared between two neighboring subunits</note>
    </ligand>
</feature>
<keyword evidence="5 10" id="KW-0479">Metal-binding</keyword>
<evidence type="ECO:0000256" key="2">
    <source>
        <dbReference type="ARBA" id="ARBA00009685"/>
    </source>
</evidence>
<dbReference type="GO" id="GO:0005737">
    <property type="term" value="C:cytoplasm"/>
    <property type="evidence" value="ECO:0007669"/>
    <property type="project" value="UniProtKB-SubCell"/>
</dbReference>
<dbReference type="FunFam" id="3.30.300.10:FF:000003">
    <property type="entry name" value="S-adenosylmethionine synthase"/>
    <property type="match status" value="1"/>
</dbReference>
<keyword evidence="9 10" id="KW-0630">Potassium</keyword>
<evidence type="ECO:0000256" key="1">
    <source>
        <dbReference type="ARBA" id="ARBA00005224"/>
    </source>
</evidence>
<gene>
    <name evidence="10 16" type="primary">metK</name>
    <name evidence="16" type="ORF">M9B40_04370</name>
</gene>
<dbReference type="InterPro" id="IPR022628">
    <property type="entry name" value="S-AdoMet_synt_N"/>
</dbReference>
<dbReference type="EMBL" id="CP097966">
    <property type="protein sequence ID" value="URQ62961.1"/>
    <property type="molecule type" value="Genomic_DNA"/>
</dbReference>
<dbReference type="Pfam" id="PF02772">
    <property type="entry name" value="S-AdoMet_synt_M"/>
    <property type="match status" value="1"/>
</dbReference>
<keyword evidence="17" id="KW-1185">Reference proteome</keyword>
<keyword evidence="4 10" id="KW-0808">Transferase</keyword>
<comment type="similarity">
    <text evidence="2 10 12">Belongs to the AdoMet synthase family.</text>
</comment>
<accession>A0A9Q8TY49</accession>
<dbReference type="GO" id="GO:0000287">
    <property type="term" value="F:magnesium ion binding"/>
    <property type="evidence" value="ECO:0007669"/>
    <property type="project" value="UniProtKB-UniRule"/>
</dbReference>
<dbReference type="InterPro" id="IPR022630">
    <property type="entry name" value="S-AdoMet_synt_C"/>
</dbReference>
<comment type="cofactor">
    <cofactor evidence="10">
        <name>Mg(2+)</name>
        <dbReference type="ChEBI" id="CHEBI:18420"/>
    </cofactor>
    <text evidence="10">Binds 2 divalent ions per subunit.</text>
</comment>
<feature type="binding site" description="in other chain" evidence="10">
    <location>
        <begin position="159"/>
        <end position="161"/>
    </location>
    <ligand>
        <name>ATP</name>
        <dbReference type="ChEBI" id="CHEBI:30616"/>
        <note>ligand shared between two neighboring subunits</note>
    </ligand>
</feature>
<organism evidence="16 17">
    <name type="scientific">SAR86 cluster bacterium</name>
    <dbReference type="NCBI Taxonomy" id="2030880"/>
    <lineage>
        <taxon>Bacteria</taxon>
        <taxon>Pseudomonadati</taxon>
        <taxon>Pseudomonadota</taxon>
        <taxon>Gammaproteobacteria</taxon>
        <taxon>SAR86 cluster</taxon>
    </lineage>
</organism>
<dbReference type="InterPro" id="IPR022631">
    <property type="entry name" value="ADOMET_SYNTHASE_CS"/>
</dbReference>
<feature type="binding site" evidence="10">
    <location>
        <position position="16"/>
    </location>
    <ligand>
        <name>Mg(2+)</name>
        <dbReference type="ChEBI" id="CHEBI:18420"/>
    </ligand>
</feature>
<feature type="binding site" evidence="10">
    <location>
        <position position="42"/>
    </location>
    <ligand>
        <name>K(+)</name>
        <dbReference type="ChEBI" id="CHEBI:29103"/>
    </ligand>
</feature>
<dbReference type="GO" id="GO:0006730">
    <property type="term" value="P:one-carbon metabolic process"/>
    <property type="evidence" value="ECO:0007669"/>
    <property type="project" value="UniProtKB-KW"/>
</dbReference>
<dbReference type="Pfam" id="PF00438">
    <property type="entry name" value="S-AdoMet_synt_N"/>
    <property type="match status" value="1"/>
</dbReference>
<dbReference type="PROSITE" id="PS00377">
    <property type="entry name" value="ADOMET_SYNTHASE_2"/>
    <property type="match status" value="1"/>
</dbReference>
<dbReference type="NCBIfam" id="TIGR01034">
    <property type="entry name" value="metK"/>
    <property type="match status" value="1"/>
</dbReference>
<dbReference type="Gene3D" id="3.30.300.10">
    <property type="match status" value="3"/>
</dbReference>
<feature type="binding site" evidence="10">
    <location>
        <position position="258"/>
    </location>
    <ligand>
        <name>ATP</name>
        <dbReference type="ChEBI" id="CHEBI:30616"/>
        <note>ligand shared between two neighboring subunits</note>
    </ligand>
</feature>
<evidence type="ECO:0000256" key="10">
    <source>
        <dbReference type="HAMAP-Rule" id="MF_00086"/>
    </source>
</evidence>
<feature type="binding site" evidence="10">
    <location>
        <position position="262"/>
    </location>
    <ligand>
        <name>ATP</name>
        <dbReference type="ChEBI" id="CHEBI:30616"/>
        <note>ligand shared between two neighboring subunits</note>
    </ligand>
</feature>
<dbReference type="InterPro" id="IPR002133">
    <property type="entry name" value="S-AdoMet_synthetase"/>
</dbReference>
<keyword evidence="8 10" id="KW-0460">Magnesium</keyword>
<proteinExistence type="inferred from homology"/>
<keyword evidence="7 10" id="KW-0067">ATP-binding</keyword>
<evidence type="ECO:0000256" key="7">
    <source>
        <dbReference type="ARBA" id="ARBA00022840"/>
    </source>
</evidence>
<feature type="binding site" description="in other chain" evidence="10">
    <location>
        <begin position="226"/>
        <end position="227"/>
    </location>
    <ligand>
        <name>ATP</name>
        <dbReference type="ChEBI" id="CHEBI:30616"/>
        <note>ligand shared between two neighboring subunits</note>
    </ligand>
</feature>
<evidence type="ECO:0000256" key="8">
    <source>
        <dbReference type="ARBA" id="ARBA00022842"/>
    </source>
</evidence>
<evidence type="ECO:0000256" key="9">
    <source>
        <dbReference type="ARBA" id="ARBA00022958"/>
    </source>
</evidence>
<dbReference type="CDD" id="cd18079">
    <property type="entry name" value="S-AdoMet_synt"/>
    <property type="match status" value="1"/>
</dbReference>
<dbReference type="GO" id="GO:0004478">
    <property type="term" value="F:methionine adenosyltransferase activity"/>
    <property type="evidence" value="ECO:0007669"/>
    <property type="project" value="UniProtKB-UniRule"/>
</dbReference>
<sequence>MSYIFTSESVSEGHPDKICDQISDAILDECIKQDKYSRVACETMIKNNHVIVGGEITSKADINYEEVAKSVIKDIGYNNKEMGFSHESINFKSLISKQSEDIHQGISKGDILGSGDQGLMFGYACKETKELMPLPISLAHKLMQKHKTIRNINNKLWPDAKSQVSVQYSDNYEPERISAIVFSAQHCPSFDLNNLREFILEEIIRKVIPDELIDDDTKFFINPAGKFSIGGPVGDCGMTGRKIIVDSYGGMARHGGGAFSGKDPSKVDRSAAYAMRQVAKTLVNENLCDYCEVQVSYAIGVENPVSIYTNTFESEKIPLEEINRTINKNFDLTPQGIISDLSLLNPIYLSTAKYGHFGREDQNFSWEKTKNLK</sequence>
<keyword evidence="6 10" id="KW-0547">Nucleotide-binding</keyword>
<evidence type="ECO:0000256" key="3">
    <source>
        <dbReference type="ARBA" id="ARBA00022563"/>
    </source>
</evidence>
<comment type="cofactor">
    <cofactor evidence="10">
        <name>K(+)</name>
        <dbReference type="ChEBI" id="CHEBI:29103"/>
    </cofactor>
    <text evidence="10">Binds 1 potassium ion per subunit.</text>
</comment>
<keyword evidence="10" id="KW-0963">Cytoplasm</keyword>
<comment type="subunit">
    <text evidence="10">Homotetramer; dimer of dimers.</text>
</comment>
<keyword evidence="3 10" id="KW-0554">One-carbon metabolism</keyword>
<dbReference type="Pfam" id="PF02773">
    <property type="entry name" value="S-AdoMet_synt_C"/>
    <property type="match status" value="1"/>
</dbReference>
<evidence type="ECO:0000256" key="5">
    <source>
        <dbReference type="ARBA" id="ARBA00022723"/>
    </source>
</evidence>
<dbReference type="GO" id="GO:0005524">
    <property type="term" value="F:ATP binding"/>
    <property type="evidence" value="ECO:0007669"/>
    <property type="project" value="UniProtKB-UniRule"/>
</dbReference>
<dbReference type="PROSITE" id="PS00376">
    <property type="entry name" value="ADOMET_SYNTHASE_1"/>
    <property type="match status" value="1"/>
</dbReference>
<feature type="binding site" evidence="10">
    <location>
        <position position="235"/>
    </location>
    <ligand>
        <name>ATP</name>
        <dbReference type="ChEBI" id="CHEBI:30616"/>
        <note>ligand shared between two neighboring subunits</note>
    </ligand>
</feature>
<reference evidence="16" key="1">
    <citation type="submission" date="2022-05" db="EMBL/GenBank/DDBJ databases">
        <title>Single-amplified genomics reveal most streamlined microbe among free-living bacteria.</title>
        <authorList>
            <person name="Roda-Garcia J."/>
            <person name="Haro-Moreno J.M."/>
            <person name="Rodriguez-Valera F."/>
            <person name="Almagro-Moreno S."/>
            <person name="Lopez-Perez M."/>
        </authorList>
    </citation>
    <scope>NUCLEOTIDE SEQUENCE</scope>
    <source>
        <strain evidence="16">TMED112-D2-2</strain>
    </source>
</reference>
<feature type="binding site" description="in other chain" evidence="10">
    <location>
        <position position="55"/>
    </location>
    <ligand>
        <name>L-methionine</name>
        <dbReference type="ChEBI" id="CHEBI:57844"/>
        <note>ligand shared between two neighboring subunits</note>
    </ligand>
</feature>
<dbReference type="HAMAP" id="MF_00086">
    <property type="entry name" value="S_AdoMet_synth1"/>
    <property type="match status" value="1"/>
</dbReference>
<dbReference type="PIRSF" id="PIRSF000497">
    <property type="entry name" value="MAT"/>
    <property type="match status" value="1"/>
</dbReference>
<comment type="pathway">
    <text evidence="1 10">Amino-acid biosynthesis; S-adenosyl-L-methionine biosynthesis; S-adenosyl-L-methionine from L-methionine: step 1/1.</text>
</comment>
<dbReference type="GO" id="GO:0006556">
    <property type="term" value="P:S-adenosylmethionine biosynthetic process"/>
    <property type="evidence" value="ECO:0007669"/>
    <property type="project" value="UniProtKB-UniRule"/>
</dbReference>
<dbReference type="Proteomes" id="UP001056381">
    <property type="component" value="Chromosome"/>
</dbReference>
<evidence type="ECO:0000259" key="14">
    <source>
        <dbReference type="Pfam" id="PF02772"/>
    </source>
</evidence>
<dbReference type="AlphaFoldDB" id="A0A9Q8TY49"/>